<accession>A0A1G4JZX4</accession>
<feature type="binding site" evidence="7">
    <location>
        <position position="198"/>
    </location>
    <ligand>
        <name>Zn(2+)</name>
        <dbReference type="ChEBI" id="CHEBI:29105"/>
        <label>2</label>
    </ligand>
</feature>
<organism evidence="10 11">
    <name type="scientific">Lachancea mirantina</name>
    <dbReference type="NCBI Taxonomy" id="1230905"/>
    <lineage>
        <taxon>Eukaryota</taxon>
        <taxon>Fungi</taxon>
        <taxon>Dikarya</taxon>
        <taxon>Ascomycota</taxon>
        <taxon>Saccharomycotina</taxon>
        <taxon>Saccharomycetes</taxon>
        <taxon>Saccharomycetales</taxon>
        <taxon>Saccharomycetaceae</taxon>
        <taxon>Lachancea</taxon>
    </lineage>
</organism>
<dbReference type="InterPro" id="IPR011650">
    <property type="entry name" value="Peptidase_M20_dimer"/>
</dbReference>
<feature type="active site" evidence="6">
    <location>
        <position position="163"/>
    </location>
</feature>
<evidence type="ECO:0000313" key="10">
    <source>
        <dbReference type="EMBL" id="SCU96808.1"/>
    </source>
</evidence>
<keyword evidence="4" id="KW-0378">Hydrolase</keyword>
<feature type="binding site" evidence="7">
    <location>
        <position position="542"/>
    </location>
    <ligand>
        <name>Zn(2+)</name>
        <dbReference type="ChEBI" id="CHEBI:29105"/>
        <label>1</label>
    </ligand>
</feature>
<dbReference type="Pfam" id="PF01546">
    <property type="entry name" value="Peptidase_M20"/>
    <property type="match status" value="1"/>
</dbReference>
<keyword evidence="8" id="KW-0472">Membrane</keyword>
<dbReference type="Gene3D" id="3.30.70.360">
    <property type="match status" value="1"/>
</dbReference>
<feature type="binding site" evidence="7">
    <location>
        <position position="233"/>
    </location>
    <ligand>
        <name>Zn(2+)</name>
        <dbReference type="ChEBI" id="CHEBI:29105"/>
        <label>1</label>
    </ligand>
</feature>
<proteinExistence type="inferred from homology"/>
<dbReference type="InterPro" id="IPR002933">
    <property type="entry name" value="Peptidase_M20"/>
</dbReference>
<evidence type="ECO:0000256" key="5">
    <source>
        <dbReference type="ARBA" id="ARBA00022833"/>
    </source>
</evidence>
<feature type="domain" description="Peptidase M20 dimerisation" evidence="9">
    <location>
        <begin position="280"/>
        <end position="429"/>
    </location>
</feature>
<feature type="binding site" evidence="7">
    <location>
        <position position="161"/>
    </location>
    <ligand>
        <name>Zn(2+)</name>
        <dbReference type="ChEBI" id="CHEBI:29105"/>
        <label>2</label>
    </ligand>
</feature>
<dbReference type="PROSITE" id="PS00758">
    <property type="entry name" value="ARGE_DAPE_CPG2_1"/>
    <property type="match status" value="1"/>
</dbReference>
<evidence type="ECO:0000256" key="8">
    <source>
        <dbReference type="SAM" id="Phobius"/>
    </source>
</evidence>
<evidence type="ECO:0000313" key="11">
    <source>
        <dbReference type="Proteomes" id="UP000191024"/>
    </source>
</evidence>
<dbReference type="AlphaFoldDB" id="A0A1G4JZX4"/>
<keyword evidence="3 7" id="KW-0479">Metal-binding</keyword>
<dbReference type="InterPro" id="IPR047177">
    <property type="entry name" value="Pept_M20A"/>
</dbReference>
<evidence type="ECO:0000256" key="4">
    <source>
        <dbReference type="ARBA" id="ARBA00022801"/>
    </source>
</evidence>
<name>A0A1G4JZX4_9SACH</name>
<dbReference type="Gene3D" id="3.40.630.10">
    <property type="entry name" value="Zn peptidases"/>
    <property type="match status" value="1"/>
</dbReference>
<dbReference type="PIRSF" id="PIRSF037217">
    <property type="entry name" value="Carboxypeptidase_S"/>
    <property type="match status" value="1"/>
</dbReference>
<feature type="active site" description="Proton acceptor" evidence="6">
    <location>
        <position position="232"/>
    </location>
</feature>
<dbReference type="OrthoDB" id="3064516at2759"/>
<dbReference type="Pfam" id="PF07687">
    <property type="entry name" value="M20_dimer"/>
    <property type="match status" value="1"/>
</dbReference>
<dbReference type="InterPro" id="IPR036264">
    <property type="entry name" value="Bact_exopeptidase_dim_dom"/>
</dbReference>
<feature type="transmembrane region" description="Helical" evidence="8">
    <location>
        <begin position="25"/>
        <end position="45"/>
    </location>
</feature>
<dbReference type="Proteomes" id="UP000191024">
    <property type="component" value="Chromosome F"/>
</dbReference>
<dbReference type="STRING" id="1230905.A0A1G4JZX4"/>
<dbReference type="InterPro" id="IPR001261">
    <property type="entry name" value="ArgE/DapE_CS"/>
</dbReference>
<dbReference type="InterPro" id="IPR017141">
    <property type="entry name" value="Pept_M20_carboxypep"/>
</dbReference>
<evidence type="ECO:0000256" key="3">
    <source>
        <dbReference type="ARBA" id="ARBA00022723"/>
    </source>
</evidence>
<keyword evidence="2" id="KW-0645">Protease</keyword>
<dbReference type="GO" id="GO:0046872">
    <property type="term" value="F:metal ion binding"/>
    <property type="evidence" value="ECO:0007669"/>
    <property type="project" value="UniProtKB-KW"/>
</dbReference>
<keyword evidence="11" id="KW-1185">Reference proteome</keyword>
<feature type="binding site" evidence="7">
    <location>
        <position position="260"/>
    </location>
    <ligand>
        <name>Zn(2+)</name>
        <dbReference type="ChEBI" id="CHEBI:29105"/>
        <label>2</label>
    </ligand>
</feature>
<dbReference type="CDD" id="cd05674">
    <property type="entry name" value="M20_yscS"/>
    <property type="match status" value="1"/>
</dbReference>
<dbReference type="SUPFAM" id="SSF55031">
    <property type="entry name" value="Bacterial exopeptidase dimerisation domain"/>
    <property type="match status" value="1"/>
</dbReference>
<feature type="binding site" evidence="7">
    <location>
        <position position="198"/>
    </location>
    <ligand>
        <name>Zn(2+)</name>
        <dbReference type="ChEBI" id="CHEBI:29105"/>
        <label>1</label>
    </ligand>
</feature>
<sequence>MSYQAIGEDGQPSSASKLTARRRKLVVPIFALLGLVGLLSGLRLVSTKKYESCYKCETYEAIAPAFDKSLNQILYNAHYKDELIEKLSGAIRIPTEIYDWTPQPSQDLKAWKQFFKFHQYLNSTFPTLHDVVRLEKIDRVGLLYTWEGSNPDLKPLLLMAHQDVVPVEPETVNKWAHPPFGGYYDRESDMIYGRGSADIKILVISHLEAVEKLIKDGFKPKRTILISFGCDEEASGSCAGKIAEHIEARYGADSLYAILDEGGGVTQLQENVFLGVPVTSEKGYLDAEITLNTPGGHSSVPPDHTSIGVISDLIVSLESDIDQIKIDPGNPALFGLSCYLGKADKGDKNLKRLLDSGRLVEFGKEIDKNTEFKYLFKSSQAIDMIEGGIKANALPETVTALVNNRISLTSSVNNTVERILNHMKSKARRFDVGIKIVEGRDALEDHAKVVIPPTDHGHFLLRLIDALEPAPVSPTDEVDVWRIMAGTTTNTYQQSLFGGADNTVFVSPFLGTGNTDTKSFWNLTRNIYRYSGGLISEGANEHTVDEKNSGKALVSSVAFMYQFIPNTDQYSTEK</sequence>
<keyword evidence="8" id="KW-0812">Transmembrane</keyword>
<keyword evidence="8" id="KW-1133">Transmembrane helix</keyword>
<dbReference type="SUPFAM" id="SSF53187">
    <property type="entry name" value="Zn-dependent exopeptidases"/>
    <property type="match status" value="1"/>
</dbReference>
<comment type="similarity">
    <text evidence="1">Belongs to the peptidase M20A family.</text>
</comment>
<dbReference type="FunFam" id="3.40.630.10:FF:000027">
    <property type="entry name" value="N-fatty-acyl-amino acid synthase/hydrolase PM20D1"/>
    <property type="match status" value="1"/>
</dbReference>
<protein>
    <submittedName>
        <fullName evidence="10">LAMI_0F07822g1_1</fullName>
    </submittedName>
</protein>
<dbReference type="GO" id="GO:0000328">
    <property type="term" value="C:fungal-type vacuole lumen"/>
    <property type="evidence" value="ECO:0007669"/>
    <property type="project" value="TreeGrafter"/>
</dbReference>
<reference evidence="11" key="1">
    <citation type="submission" date="2016-03" db="EMBL/GenBank/DDBJ databases">
        <authorList>
            <person name="Devillers H."/>
        </authorList>
    </citation>
    <scope>NUCLEOTIDE SEQUENCE [LARGE SCALE GENOMIC DNA]</scope>
</reference>
<gene>
    <name evidence="10" type="ORF">LAMI_0F07822G</name>
</gene>
<dbReference type="GO" id="GO:0004181">
    <property type="term" value="F:metallocarboxypeptidase activity"/>
    <property type="evidence" value="ECO:0007669"/>
    <property type="project" value="InterPro"/>
</dbReference>
<keyword evidence="5 7" id="KW-0862">Zinc</keyword>
<dbReference type="EMBL" id="LT598467">
    <property type="protein sequence ID" value="SCU96808.1"/>
    <property type="molecule type" value="Genomic_DNA"/>
</dbReference>
<evidence type="ECO:0000256" key="6">
    <source>
        <dbReference type="PIRSR" id="PIRSR037217-1"/>
    </source>
</evidence>
<evidence type="ECO:0000259" key="9">
    <source>
        <dbReference type="Pfam" id="PF07687"/>
    </source>
</evidence>
<dbReference type="PANTHER" id="PTHR45962:SF1">
    <property type="entry name" value="N-FATTY-ACYL-AMINO ACID SYNTHASE_HYDROLASE PM20D1"/>
    <property type="match status" value="1"/>
</dbReference>
<evidence type="ECO:0000256" key="1">
    <source>
        <dbReference type="ARBA" id="ARBA00006247"/>
    </source>
</evidence>
<dbReference type="PANTHER" id="PTHR45962">
    <property type="entry name" value="N-FATTY-ACYL-AMINO ACID SYNTHASE/HYDROLASE PM20D1"/>
    <property type="match status" value="1"/>
</dbReference>
<evidence type="ECO:0000256" key="2">
    <source>
        <dbReference type="ARBA" id="ARBA00022670"/>
    </source>
</evidence>
<evidence type="ECO:0000256" key="7">
    <source>
        <dbReference type="PIRSR" id="PIRSR037217-2"/>
    </source>
</evidence>
<dbReference type="GO" id="GO:0051603">
    <property type="term" value="P:proteolysis involved in protein catabolic process"/>
    <property type="evidence" value="ECO:0007669"/>
    <property type="project" value="TreeGrafter"/>
</dbReference>